<dbReference type="Gene3D" id="3.40.50.10950">
    <property type="match status" value="1"/>
</dbReference>
<dbReference type="InterPro" id="IPR002505">
    <property type="entry name" value="PTA_PTB"/>
</dbReference>
<dbReference type="NCBIfam" id="NF004167">
    <property type="entry name" value="PRK05632.1"/>
    <property type="match status" value="1"/>
</dbReference>
<dbReference type="RefSeq" id="WP_179974979.1">
    <property type="nucleotide sequence ID" value="NZ_CP049075.1"/>
</dbReference>
<dbReference type="Pfam" id="PF01515">
    <property type="entry name" value="PTA_PTB"/>
    <property type="match status" value="1"/>
</dbReference>
<dbReference type="PANTHER" id="PTHR43356:SF3">
    <property type="entry name" value="PHOSPHATE ACETYLTRANSFERASE"/>
    <property type="match status" value="1"/>
</dbReference>
<dbReference type="InterPro" id="IPR050500">
    <property type="entry name" value="Phos_Acetyltrans/Butyryltrans"/>
</dbReference>
<evidence type="ECO:0000256" key="5">
    <source>
        <dbReference type="ARBA" id="ARBA00021528"/>
    </source>
</evidence>
<dbReference type="AlphaFoldDB" id="A0A7H9CI88"/>
<accession>A0A7H9CI88</accession>
<gene>
    <name evidence="10" type="primary">pta</name>
    <name evidence="10" type="ORF">CINF_1335</name>
</gene>
<dbReference type="EC" id="2.3.1.8" evidence="4"/>
<comment type="similarity">
    <text evidence="3">Belongs to the phosphate acetyltransferase and butyryltransferase family.</text>
</comment>
<evidence type="ECO:0000313" key="11">
    <source>
        <dbReference type="Proteomes" id="UP000509414"/>
    </source>
</evidence>
<dbReference type="InterPro" id="IPR004614">
    <property type="entry name" value="P_AcTrfase"/>
</dbReference>
<keyword evidence="7 10" id="KW-0012">Acyltransferase</keyword>
<dbReference type="EMBL" id="CP049075">
    <property type="protein sequence ID" value="QLI05820.1"/>
    <property type="molecule type" value="Genomic_DNA"/>
</dbReference>
<evidence type="ECO:0000256" key="2">
    <source>
        <dbReference type="ARBA" id="ARBA00004989"/>
    </source>
</evidence>
<feature type="domain" description="Phosphate acetyl/butaryl transferase" evidence="9">
    <location>
        <begin position="4"/>
        <end position="318"/>
    </location>
</feature>
<evidence type="ECO:0000313" key="10">
    <source>
        <dbReference type="EMBL" id="QLI05820.1"/>
    </source>
</evidence>
<dbReference type="InterPro" id="IPR042112">
    <property type="entry name" value="P_AcTrfase_dom2"/>
</dbReference>
<dbReference type="InterPro" id="IPR012147">
    <property type="entry name" value="P_Ac_Bu_trans"/>
</dbReference>
<dbReference type="NCBIfam" id="NF007233">
    <property type="entry name" value="PRK09653.1"/>
    <property type="match status" value="1"/>
</dbReference>
<evidence type="ECO:0000256" key="8">
    <source>
        <dbReference type="ARBA" id="ARBA00031108"/>
    </source>
</evidence>
<comment type="pathway">
    <text evidence="2">Metabolic intermediate biosynthesis; acetyl-CoA biosynthesis; acetyl-CoA from acetate: step 2/2.</text>
</comment>
<dbReference type="NCBIfam" id="TIGR00651">
    <property type="entry name" value="pta"/>
    <property type="match status" value="1"/>
</dbReference>
<evidence type="ECO:0000259" key="9">
    <source>
        <dbReference type="Pfam" id="PF01515"/>
    </source>
</evidence>
<sequence>MSDFLNELRLKASGLSRVVVLPESDDERVLLACDELLKDKLCKIILLGDKDEILMKASKLNCDLGSANFINPANNEYLEDFSNSLYELRKNKGLSKSQADELIKDRTYFGTMLVYKGLAHAMVSGASTTTAQTIRPALQFVKMKPGVSSVSGSFIMCLKDKVWIFADCAICPKPSVDELAGIALATASTARGFGLEPKVAMLSYATANSAQGEMVDFVREAMLKARALDSTLSIDGPMQFDASVDEKVAKLKMPDSCVAGRANVFIFPDLNAGNICYKAVQRASNAVAIGPILQGLNKPINDLSRGCSVEDIVNTVLVSCLQE</sequence>
<keyword evidence="6 10" id="KW-0808">Transferase</keyword>
<evidence type="ECO:0000256" key="1">
    <source>
        <dbReference type="ARBA" id="ARBA00000705"/>
    </source>
</evidence>
<dbReference type="KEGG" id="cinf:CINF_1335"/>
<proteinExistence type="inferred from homology"/>
<dbReference type="PANTHER" id="PTHR43356">
    <property type="entry name" value="PHOSPHATE ACETYLTRANSFERASE"/>
    <property type="match status" value="1"/>
</dbReference>
<dbReference type="PIRSF" id="PIRSF000428">
    <property type="entry name" value="P_Ac_trans"/>
    <property type="match status" value="1"/>
</dbReference>
<comment type="catalytic activity">
    <reaction evidence="1">
        <text>acetyl-CoA + phosphate = acetyl phosphate + CoA</text>
        <dbReference type="Rhea" id="RHEA:19521"/>
        <dbReference type="ChEBI" id="CHEBI:22191"/>
        <dbReference type="ChEBI" id="CHEBI:43474"/>
        <dbReference type="ChEBI" id="CHEBI:57287"/>
        <dbReference type="ChEBI" id="CHEBI:57288"/>
        <dbReference type="EC" id="2.3.1.8"/>
    </reaction>
</comment>
<name>A0A7H9CI88_9BACT</name>
<evidence type="ECO:0000256" key="3">
    <source>
        <dbReference type="ARBA" id="ARBA00005656"/>
    </source>
</evidence>
<dbReference type="Proteomes" id="UP000509414">
    <property type="component" value="Chromosome"/>
</dbReference>
<keyword evidence="11" id="KW-1185">Reference proteome</keyword>
<organism evidence="10 11">
    <name type="scientific">Candidatus Campylobacter infans</name>
    <dbReference type="NCBI Taxonomy" id="2561898"/>
    <lineage>
        <taxon>Bacteria</taxon>
        <taxon>Pseudomonadati</taxon>
        <taxon>Campylobacterota</taxon>
        <taxon>Epsilonproteobacteria</taxon>
        <taxon>Campylobacterales</taxon>
        <taxon>Campylobacteraceae</taxon>
        <taxon>Campylobacter</taxon>
    </lineage>
</organism>
<dbReference type="GO" id="GO:0008959">
    <property type="term" value="F:phosphate acetyltransferase activity"/>
    <property type="evidence" value="ECO:0007669"/>
    <property type="project" value="UniProtKB-EC"/>
</dbReference>
<dbReference type="Gene3D" id="3.40.50.10750">
    <property type="entry name" value="Isocitrate/Isopropylmalate dehydrogenase-like"/>
    <property type="match status" value="1"/>
</dbReference>
<dbReference type="InterPro" id="IPR042113">
    <property type="entry name" value="P_AcTrfase_dom1"/>
</dbReference>
<protein>
    <recommendedName>
        <fullName evidence="5">Phosphate acetyltransferase</fullName>
        <ecNumber evidence="4">2.3.1.8</ecNumber>
    </recommendedName>
    <alternativeName>
        <fullName evidence="8">Phosphotransacetylase</fullName>
    </alternativeName>
</protein>
<dbReference type="SUPFAM" id="SSF53659">
    <property type="entry name" value="Isocitrate/Isopropylmalate dehydrogenase-like"/>
    <property type="match status" value="1"/>
</dbReference>
<reference evidence="10 11" key="1">
    <citation type="submission" date="2020-02" db="EMBL/GenBank/DDBJ databases">
        <title>Complete genome sequence of the novel Campylobacter species Candidatus Campylobacter infans.</title>
        <authorList>
            <person name="Duim B."/>
            <person name="Zomer A."/>
            <person name="van der Graaf L."/>
            <person name="Wagenaar J."/>
        </authorList>
    </citation>
    <scope>NUCLEOTIDE SEQUENCE [LARGE SCALE GENOMIC DNA]</scope>
    <source>
        <strain evidence="10 11">19S00001</strain>
    </source>
</reference>
<evidence type="ECO:0000256" key="6">
    <source>
        <dbReference type="ARBA" id="ARBA00022679"/>
    </source>
</evidence>
<evidence type="ECO:0000256" key="7">
    <source>
        <dbReference type="ARBA" id="ARBA00023315"/>
    </source>
</evidence>
<evidence type="ECO:0000256" key="4">
    <source>
        <dbReference type="ARBA" id="ARBA00012707"/>
    </source>
</evidence>